<organism evidence="1 2">
    <name type="scientific">Cervus elaphus hippelaphus</name>
    <name type="common">European red deer</name>
    <dbReference type="NCBI Taxonomy" id="46360"/>
    <lineage>
        <taxon>Eukaryota</taxon>
        <taxon>Metazoa</taxon>
        <taxon>Chordata</taxon>
        <taxon>Craniata</taxon>
        <taxon>Vertebrata</taxon>
        <taxon>Euteleostomi</taxon>
        <taxon>Mammalia</taxon>
        <taxon>Eutheria</taxon>
        <taxon>Laurasiatheria</taxon>
        <taxon>Artiodactyla</taxon>
        <taxon>Ruminantia</taxon>
        <taxon>Pecora</taxon>
        <taxon>Cervidae</taxon>
        <taxon>Cervinae</taxon>
        <taxon>Cervus</taxon>
    </lineage>
</organism>
<dbReference type="Proteomes" id="UP000242450">
    <property type="component" value="Chromosome 12"/>
</dbReference>
<gene>
    <name evidence="1" type="ORF">Celaphus_00006354</name>
</gene>
<dbReference type="AlphaFoldDB" id="A0A212CTR1"/>
<comment type="caution">
    <text evidence="1">The sequence shown here is derived from an EMBL/GenBank/DDBJ whole genome shotgun (WGS) entry which is preliminary data.</text>
</comment>
<accession>A0A212CTR1</accession>
<name>A0A212CTR1_CEREH</name>
<dbReference type="EMBL" id="MKHE01000012">
    <property type="protein sequence ID" value="OWK09396.1"/>
    <property type="molecule type" value="Genomic_DNA"/>
</dbReference>
<keyword evidence="2" id="KW-1185">Reference proteome</keyword>
<evidence type="ECO:0000313" key="1">
    <source>
        <dbReference type="EMBL" id="OWK09396.1"/>
    </source>
</evidence>
<proteinExistence type="predicted"/>
<protein>
    <submittedName>
        <fullName evidence="1">Uncharacterized protein</fullName>
    </submittedName>
</protein>
<evidence type="ECO:0000313" key="2">
    <source>
        <dbReference type="Proteomes" id="UP000242450"/>
    </source>
</evidence>
<sequence>MCPEGIELAADNVTCMGEAWPSLVLDAAPRAYGGFLSQFHSAQLNPLPPSESLMHSESPASILLPAVVNYGSQALARGVFGEAYEGLVIGFLGTPASCR</sequence>
<reference evidence="1 2" key="1">
    <citation type="journal article" date="2018" name="Mol. Genet. Genomics">
        <title>The red deer Cervus elaphus genome CerEla1.0: sequencing, annotating, genes, and chromosomes.</title>
        <authorList>
            <person name="Bana N.A."/>
            <person name="Nyiri A."/>
            <person name="Nagy J."/>
            <person name="Frank K."/>
            <person name="Nagy T."/>
            <person name="Steger V."/>
            <person name="Schiller M."/>
            <person name="Lakatos P."/>
            <person name="Sugar L."/>
            <person name="Horn P."/>
            <person name="Barta E."/>
            <person name="Orosz L."/>
        </authorList>
    </citation>
    <scope>NUCLEOTIDE SEQUENCE [LARGE SCALE GENOMIC DNA]</scope>
    <source>
        <strain evidence="1">Hungarian</strain>
    </source>
</reference>